<comment type="caution">
    <text evidence="6">The sequence shown here is derived from an EMBL/GenBank/DDBJ whole genome shotgun (WGS) entry which is preliminary data.</text>
</comment>
<dbReference type="GO" id="GO:0140658">
    <property type="term" value="F:ATP-dependent chromatin remodeler activity"/>
    <property type="evidence" value="ECO:0007669"/>
    <property type="project" value="TreeGrafter"/>
</dbReference>
<proteinExistence type="predicted"/>
<dbReference type="GO" id="GO:0000785">
    <property type="term" value="C:chromatin"/>
    <property type="evidence" value="ECO:0007669"/>
    <property type="project" value="TreeGrafter"/>
</dbReference>
<dbReference type="GO" id="GO:0005634">
    <property type="term" value="C:nucleus"/>
    <property type="evidence" value="ECO:0007669"/>
    <property type="project" value="UniProtKB-SubCell"/>
</dbReference>
<evidence type="ECO:0000256" key="3">
    <source>
        <dbReference type="ARBA" id="ARBA00022840"/>
    </source>
</evidence>
<evidence type="ECO:0000259" key="5">
    <source>
        <dbReference type="Pfam" id="PF00176"/>
    </source>
</evidence>
<keyword evidence="7" id="KW-1185">Reference proteome</keyword>
<dbReference type="InterPro" id="IPR027417">
    <property type="entry name" value="P-loop_NTPase"/>
</dbReference>
<feature type="non-terminal residue" evidence="6">
    <location>
        <position position="1"/>
    </location>
</feature>
<protein>
    <recommendedName>
        <fullName evidence="5">SNF2 N-terminal domain-containing protein</fullName>
    </recommendedName>
</protein>
<dbReference type="GO" id="GO:0003677">
    <property type="term" value="F:DNA binding"/>
    <property type="evidence" value="ECO:0007669"/>
    <property type="project" value="TreeGrafter"/>
</dbReference>
<gene>
    <name evidence="6" type="ORF">DXG03_004790</name>
</gene>
<dbReference type="AlphaFoldDB" id="A0A9P7K4D9"/>
<evidence type="ECO:0000256" key="4">
    <source>
        <dbReference type="ARBA" id="ARBA00023242"/>
    </source>
</evidence>
<dbReference type="GO" id="GO:0005524">
    <property type="term" value="F:ATP binding"/>
    <property type="evidence" value="ECO:0007669"/>
    <property type="project" value="InterPro"/>
</dbReference>
<dbReference type="Gene3D" id="3.40.50.10810">
    <property type="entry name" value="Tandem AAA-ATPase domain"/>
    <property type="match status" value="1"/>
</dbReference>
<reference evidence="6" key="1">
    <citation type="submission" date="2020-07" db="EMBL/GenBank/DDBJ databases">
        <authorList>
            <person name="Nieuwenhuis M."/>
            <person name="Van De Peppel L.J.J."/>
        </authorList>
    </citation>
    <scope>NUCLEOTIDE SEQUENCE</scope>
    <source>
        <strain evidence="6">AP01</strain>
        <tissue evidence="6">Mycelium</tissue>
    </source>
</reference>
<organism evidence="6 7">
    <name type="scientific">Asterophora parasitica</name>
    <dbReference type="NCBI Taxonomy" id="117018"/>
    <lineage>
        <taxon>Eukaryota</taxon>
        <taxon>Fungi</taxon>
        <taxon>Dikarya</taxon>
        <taxon>Basidiomycota</taxon>
        <taxon>Agaricomycotina</taxon>
        <taxon>Agaricomycetes</taxon>
        <taxon>Agaricomycetidae</taxon>
        <taxon>Agaricales</taxon>
        <taxon>Tricholomatineae</taxon>
        <taxon>Lyophyllaceae</taxon>
        <taxon>Asterophora</taxon>
    </lineage>
</organism>
<dbReference type="InterPro" id="IPR038718">
    <property type="entry name" value="SNF2-like_sf"/>
</dbReference>
<dbReference type="EMBL" id="JABCKV010002920">
    <property type="protein sequence ID" value="KAG5636448.1"/>
    <property type="molecule type" value="Genomic_DNA"/>
</dbReference>
<dbReference type="PANTHER" id="PTHR45623:SF49">
    <property type="entry name" value="SWI_SNF-RELATED MATRIX-ASSOCIATED ACTIN-DEPENDENT REGULATOR OF CHROMATIN SUBFAMILY A MEMBER 5"/>
    <property type="match status" value="1"/>
</dbReference>
<comment type="subcellular location">
    <subcellularLocation>
        <location evidence="1">Nucleus</location>
    </subcellularLocation>
</comment>
<dbReference type="PANTHER" id="PTHR45623">
    <property type="entry name" value="CHROMODOMAIN-HELICASE-DNA-BINDING PROTEIN 3-RELATED-RELATED"/>
    <property type="match status" value="1"/>
</dbReference>
<feature type="domain" description="SNF2 N-terminal" evidence="5">
    <location>
        <begin position="1"/>
        <end position="72"/>
    </location>
</feature>
<keyword evidence="2" id="KW-0547">Nucleotide-binding</keyword>
<evidence type="ECO:0000256" key="2">
    <source>
        <dbReference type="ARBA" id="ARBA00022741"/>
    </source>
</evidence>
<dbReference type="GO" id="GO:0034728">
    <property type="term" value="P:nucleosome organization"/>
    <property type="evidence" value="ECO:0007669"/>
    <property type="project" value="TreeGrafter"/>
</dbReference>
<evidence type="ECO:0000313" key="7">
    <source>
        <dbReference type="Proteomes" id="UP000775547"/>
    </source>
</evidence>
<dbReference type="SUPFAM" id="SSF52540">
    <property type="entry name" value="P-loop containing nucleoside triphosphate hydrolases"/>
    <property type="match status" value="1"/>
</dbReference>
<dbReference type="Proteomes" id="UP000775547">
    <property type="component" value="Unassembled WGS sequence"/>
</dbReference>
<dbReference type="InterPro" id="IPR000330">
    <property type="entry name" value="SNF2_N"/>
</dbReference>
<name>A0A9P7K4D9_9AGAR</name>
<evidence type="ECO:0000256" key="1">
    <source>
        <dbReference type="ARBA" id="ARBA00004123"/>
    </source>
</evidence>
<dbReference type="Pfam" id="PF00176">
    <property type="entry name" value="SNF2-rel_dom"/>
    <property type="match status" value="1"/>
</dbReference>
<dbReference type="GO" id="GO:0042393">
    <property type="term" value="F:histone binding"/>
    <property type="evidence" value="ECO:0007669"/>
    <property type="project" value="TreeGrafter"/>
</dbReference>
<accession>A0A9P7K4D9</accession>
<keyword evidence="3" id="KW-0067">ATP-binding</keyword>
<dbReference type="GO" id="GO:0003682">
    <property type="term" value="F:chromatin binding"/>
    <property type="evidence" value="ECO:0007669"/>
    <property type="project" value="TreeGrafter"/>
</dbReference>
<sequence>DFEVCIMLYEMCLIEELSFKKFLFEYIIINEAHHIKNVDSILSQVIHEFMSQGCMLITGMLLQNNLQRCLTLSALRSLWTTMASLLN</sequence>
<keyword evidence="4" id="KW-0539">Nucleus</keyword>
<dbReference type="OrthoDB" id="5857104at2759"/>
<dbReference type="GO" id="GO:0016887">
    <property type="term" value="F:ATP hydrolysis activity"/>
    <property type="evidence" value="ECO:0007669"/>
    <property type="project" value="TreeGrafter"/>
</dbReference>
<reference evidence="6" key="2">
    <citation type="submission" date="2021-10" db="EMBL/GenBank/DDBJ databases">
        <title>Phylogenomics reveals ancestral predisposition of the termite-cultivated fungus Termitomyces towards a domesticated lifestyle.</title>
        <authorList>
            <person name="Auxier B."/>
            <person name="Grum-Grzhimaylo A."/>
            <person name="Cardenas M.E."/>
            <person name="Lodge J.D."/>
            <person name="Laessoe T."/>
            <person name="Pedersen O."/>
            <person name="Smith M.E."/>
            <person name="Kuyper T.W."/>
            <person name="Franco-Molano E.A."/>
            <person name="Baroni T.J."/>
            <person name="Aanen D.K."/>
        </authorList>
    </citation>
    <scope>NUCLEOTIDE SEQUENCE</scope>
    <source>
        <strain evidence="6">AP01</strain>
        <tissue evidence="6">Mycelium</tissue>
    </source>
</reference>
<evidence type="ECO:0000313" key="6">
    <source>
        <dbReference type="EMBL" id="KAG5636448.1"/>
    </source>
</evidence>